<reference evidence="8 9" key="1">
    <citation type="submission" date="2019-02" db="EMBL/GenBank/DDBJ databases">
        <title>Deep-cultivation of Planctomycetes and their phenomic and genomic characterization uncovers novel biology.</title>
        <authorList>
            <person name="Wiegand S."/>
            <person name="Jogler M."/>
            <person name="Boedeker C."/>
            <person name="Pinto D."/>
            <person name="Vollmers J."/>
            <person name="Rivas-Marin E."/>
            <person name="Kohn T."/>
            <person name="Peeters S.H."/>
            <person name="Heuer A."/>
            <person name="Rast P."/>
            <person name="Oberbeckmann S."/>
            <person name="Bunk B."/>
            <person name="Jeske O."/>
            <person name="Meyerdierks A."/>
            <person name="Storesund J.E."/>
            <person name="Kallscheuer N."/>
            <person name="Luecker S."/>
            <person name="Lage O.M."/>
            <person name="Pohl T."/>
            <person name="Merkel B.J."/>
            <person name="Hornburger P."/>
            <person name="Mueller R.-W."/>
            <person name="Bruemmer F."/>
            <person name="Labrenz M."/>
            <person name="Spormann A.M."/>
            <person name="Op Den Camp H."/>
            <person name="Overmann J."/>
            <person name="Amann R."/>
            <person name="Jetten M.S.M."/>
            <person name="Mascher T."/>
            <person name="Medema M.H."/>
            <person name="Devos D.P."/>
            <person name="Kaster A.-K."/>
            <person name="Ovreas L."/>
            <person name="Rohde M."/>
            <person name="Galperin M.Y."/>
            <person name="Jogler C."/>
        </authorList>
    </citation>
    <scope>NUCLEOTIDE SEQUENCE [LARGE SCALE GENOMIC DNA]</scope>
    <source>
        <strain evidence="8 9">Pla22</strain>
    </source>
</reference>
<keyword evidence="9" id="KW-1185">Reference proteome</keyword>
<evidence type="ECO:0000256" key="4">
    <source>
        <dbReference type="ARBA" id="ARBA00022840"/>
    </source>
</evidence>
<dbReference type="PANTHER" id="PTHR43289">
    <property type="entry name" value="MITOGEN-ACTIVATED PROTEIN KINASE KINASE KINASE 20-RELATED"/>
    <property type="match status" value="1"/>
</dbReference>
<dbReference type="PROSITE" id="PS50011">
    <property type="entry name" value="PROTEIN_KINASE_DOM"/>
    <property type="match status" value="1"/>
</dbReference>
<dbReference type="PROSITE" id="PS00108">
    <property type="entry name" value="PROTEIN_KINASE_ST"/>
    <property type="match status" value="1"/>
</dbReference>
<dbReference type="AlphaFoldDB" id="A0A5C5WY08"/>
<organism evidence="8 9">
    <name type="scientific">Rubripirellula amarantea</name>
    <dbReference type="NCBI Taxonomy" id="2527999"/>
    <lineage>
        <taxon>Bacteria</taxon>
        <taxon>Pseudomonadati</taxon>
        <taxon>Planctomycetota</taxon>
        <taxon>Planctomycetia</taxon>
        <taxon>Pirellulales</taxon>
        <taxon>Pirellulaceae</taxon>
        <taxon>Rubripirellula</taxon>
    </lineage>
</organism>
<dbReference type="SMART" id="SM00220">
    <property type="entry name" value="S_TKc"/>
    <property type="match status" value="1"/>
</dbReference>
<dbReference type="SUPFAM" id="SSF56112">
    <property type="entry name" value="Protein kinase-like (PK-like)"/>
    <property type="match status" value="1"/>
</dbReference>
<dbReference type="InterPro" id="IPR011009">
    <property type="entry name" value="Kinase-like_dom_sf"/>
</dbReference>
<dbReference type="InterPro" id="IPR000719">
    <property type="entry name" value="Prot_kinase_dom"/>
</dbReference>
<feature type="binding site" evidence="5">
    <location>
        <position position="156"/>
    </location>
    <ligand>
        <name>ATP</name>
        <dbReference type="ChEBI" id="CHEBI:30616"/>
    </ligand>
</feature>
<dbReference type="Proteomes" id="UP000316598">
    <property type="component" value="Unassembled WGS sequence"/>
</dbReference>
<dbReference type="RefSeq" id="WP_146514765.1">
    <property type="nucleotide sequence ID" value="NZ_SJPI01000001.1"/>
</dbReference>
<dbReference type="Gene3D" id="1.10.510.10">
    <property type="entry name" value="Transferase(Phosphotransferase) domain 1"/>
    <property type="match status" value="1"/>
</dbReference>
<feature type="domain" description="Protein kinase" evidence="7">
    <location>
        <begin position="127"/>
        <end position="392"/>
    </location>
</feature>
<dbReference type="InterPro" id="IPR017441">
    <property type="entry name" value="Protein_kinase_ATP_BS"/>
</dbReference>
<keyword evidence="4 5" id="KW-0067">ATP-binding</keyword>
<keyword evidence="6" id="KW-1133">Transmembrane helix</keyword>
<keyword evidence="1 8" id="KW-0808">Transferase</keyword>
<dbReference type="EMBL" id="SJPI01000001">
    <property type="protein sequence ID" value="TWT54772.1"/>
    <property type="molecule type" value="Genomic_DNA"/>
</dbReference>
<comment type="caution">
    <text evidence="8">The sequence shown here is derived from an EMBL/GenBank/DDBJ whole genome shotgun (WGS) entry which is preliminary data.</text>
</comment>
<dbReference type="CDD" id="cd14014">
    <property type="entry name" value="STKc_PknB_like"/>
    <property type="match status" value="1"/>
</dbReference>
<protein>
    <submittedName>
        <fullName evidence="8">Serine/threonine-protein kinase PknB</fullName>
        <ecNumber evidence="8">2.7.11.1</ecNumber>
    </submittedName>
</protein>
<dbReference type="PANTHER" id="PTHR43289:SF34">
    <property type="entry name" value="SERINE_THREONINE-PROTEIN KINASE YBDM-RELATED"/>
    <property type="match status" value="1"/>
</dbReference>
<dbReference type="GO" id="GO:0004674">
    <property type="term" value="F:protein serine/threonine kinase activity"/>
    <property type="evidence" value="ECO:0007669"/>
    <property type="project" value="UniProtKB-EC"/>
</dbReference>
<dbReference type="InterPro" id="IPR008271">
    <property type="entry name" value="Ser/Thr_kinase_AS"/>
</dbReference>
<gene>
    <name evidence="8" type="primary">pknB_14</name>
    <name evidence="8" type="ORF">Pla22_24250</name>
</gene>
<dbReference type="Gene3D" id="3.30.200.20">
    <property type="entry name" value="Phosphorylase Kinase, domain 1"/>
    <property type="match status" value="1"/>
</dbReference>
<dbReference type="SUPFAM" id="SSF48452">
    <property type="entry name" value="TPR-like"/>
    <property type="match status" value="2"/>
</dbReference>
<evidence type="ECO:0000313" key="9">
    <source>
        <dbReference type="Proteomes" id="UP000316598"/>
    </source>
</evidence>
<dbReference type="OrthoDB" id="6111975at2"/>
<evidence type="ECO:0000256" key="3">
    <source>
        <dbReference type="ARBA" id="ARBA00022777"/>
    </source>
</evidence>
<keyword evidence="6" id="KW-0812">Transmembrane</keyword>
<dbReference type="EC" id="2.7.11.1" evidence="8"/>
<dbReference type="GO" id="GO:0005524">
    <property type="term" value="F:ATP binding"/>
    <property type="evidence" value="ECO:0007669"/>
    <property type="project" value="UniProtKB-UniRule"/>
</dbReference>
<dbReference type="Gene3D" id="1.25.40.10">
    <property type="entry name" value="Tetratricopeptide repeat domain"/>
    <property type="match status" value="2"/>
</dbReference>
<dbReference type="Pfam" id="PF00069">
    <property type="entry name" value="Pkinase"/>
    <property type="match status" value="1"/>
</dbReference>
<keyword evidence="2 5" id="KW-0547">Nucleotide-binding</keyword>
<accession>A0A5C5WY08</accession>
<dbReference type="InterPro" id="IPR011990">
    <property type="entry name" value="TPR-like_helical_dom_sf"/>
</dbReference>
<sequence length="801" mass="88360">MNDNDLNDNDLSGHKLSDHAFDDRVFRDNGYVKTDRSETDRDAFVSTLGNPELEADPDDNMSLLGLLEQYLEALESDTTFDRQRWIDRVCEDHPELADEIRDGTSQIDALSFLANGETSVTPSIAGYQIHRRLGQGGSGVVYEATETSLGRRVALKVFPAAFDPSTKAHARFMIEAQAAARLDHPHIVPIYAVGGDPVNGSPCFLSMKLIDGSSLDQRACSVHDGMNWQPSVRWIISAAEAIADAHSYGVVHRDLKPSNLLVDSQNHLWVTDFGLARMMSDDAVSLTQTGDRVGTMAYMSPQQAAGDPVDARTDVYSLGLTLFELLTGSRAISGQTVGEVQAIRDRTDRFHVRALEASIPRDLDTIVAKATARDADERYQTASDFADDLRRFEQGEPIQAVPPSLAIRGTKWIVRHRRASVAIAVALLLVTAISWAVMASLAIANQRTREALAGSQTHLRHTEDILDRFGLLAAEKLRDVEGAESVRRELLKQTLLYYQDHAKRIEGDDRFTEQNAITHFKAGQIIDEIGADSDAMHAYQTAAQLFAQPSSLSFIGKRTQALTWNNLAVLKAESGMMNEAVTLYEKSIDALQHGLSTQPASFGEPRDNAPGDLDANAGNRLRTDLGRTYGNFAVAMIEAGEESKAVELIEAGLISIEDSVDSPDAIAVKSMLLSQLAYVQRESASSLETCDRSIKLLQRLRSSQQGLADDETTRMLATAFANRAALQRDANDYRESLAMMQTLSESFDHERTFLSEVATRRNDLGRLLLHQNNLREAVDEFNEAETLLVQLCEHDPTADHY</sequence>
<dbReference type="PROSITE" id="PS00107">
    <property type="entry name" value="PROTEIN_KINASE_ATP"/>
    <property type="match status" value="1"/>
</dbReference>
<keyword evidence="6" id="KW-0472">Membrane</keyword>
<evidence type="ECO:0000259" key="7">
    <source>
        <dbReference type="PROSITE" id="PS50011"/>
    </source>
</evidence>
<name>A0A5C5WY08_9BACT</name>
<proteinExistence type="predicted"/>
<feature type="transmembrane region" description="Helical" evidence="6">
    <location>
        <begin position="421"/>
        <end position="443"/>
    </location>
</feature>
<evidence type="ECO:0000256" key="1">
    <source>
        <dbReference type="ARBA" id="ARBA00022679"/>
    </source>
</evidence>
<keyword evidence="3 8" id="KW-0418">Kinase</keyword>
<evidence type="ECO:0000256" key="6">
    <source>
        <dbReference type="SAM" id="Phobius"/>
    </source>
</evidence>
<evidence type="ECO:0000256" key="5">
    <source>
        <dbReference type="PROSITE-ProRule" id="PRU10141"/>
    </source>
</evidence>
<evidence type="ECO:0000313" key="8">
    <source>
        <dbReference type="EMBL" id="TWT54772.1"/>
    </source>
</evidence>
<evidence type="ECO:0000256" key="2">
    <source>
        <dbReference type="ARBA" id="ARBA00022741"/>
    </source>
</evidence>